<protein>
    <submittedName>
        <fullName evidence="2">Uncharacterized protein</fullName>
    </submittedName>
</protein>
<reference evidence="2 3" key="1">
    <citation type="submission" date="2020-05" db="EMBL/GenBank/DDBJ databases">
        <title>MicrobeNet Type strains.</title>
        <authorList>
            <person name="Nicholson A.C."/>
        </authorList>
    </citation>
    <scope>NUCLEOTIDE SEQUENCE [LARGE SCALE GENOMIC DNA]</scope>
    <source>
        <strain evidence="2 3">JCM 3224</strain>
    </source>
</reference>
<keyword evidence="1" id="KW-1133">Transmembrane helix</keyword>
<dbReference type="Proteomes" id="UP000586827">
    <property type="component" value="Unassembled WGS sequence"/>
</dbReference>
<feature type="transmembrane region" description="Helical" evidence="1">
    <location>
        <begin position="90"/>
        <end position="113"/>
    </location>
</feature>
<sequence length="135" mass="14569">MRTVVSEFDTLGSDLGFDTIPHTIRANWAPVRVEAPTRPVADRRPCKVRPRSGVVSYGHARVRRDRVVVRAESDTPRGRRSLSRMQRAQAGFAALAVAALVSALAVTGLIALAQLRSGDFGSQTVPSEIAPALPR</sequence>
<evidence type="ECO:0000256" key="1">
    <source>
        <dbReference type="SAM" id="Phobius"/>
    </source>
</evidence>
<organism evidence="2 3">
    <name type="scientific">Nocardia uniformis</name>
    <dbReference type="NCBI Taxonomy" id="53432"/>
    <lineage>
        <taxon>Bacteria</taxon>
        <taxon>Bacillati</taxon>
        <taxon>Actinomycetota</taxon>
        <taxon>Actinomycetes</taxon>
        <taxon>Mycobacteriales</taxon>
        <taxon>Nocardiaceae</taxon>
        <taxon>Nocardia</taxon>
    </lineage>
</organism>
<keyword evidence="1" id="KW-0472">Membrane</keyword>
<gene>
    <name evidence="2" type="ORF">HLB23_38980</name>
</gene>
<dbReference type="RefSeq" id="WP_067529045.1">
    <property type="nucleotide sequence ID" value="NZ_JABELX010000027.1"/>
</dbReference>
<comment type="caution">
    <text evidence="2">The sequence shown here is derived from an EMBL/GenBank/DDBJ whole genome shotgun (WGS) entry which is preliminary data.</text>
</comment>
<evidence type="ECO:0000313" key="3">
    <source>
        <dbReference type="Proteomes" id="UP000586827"/>
    </source>
</evidence>
<dbReference type="EMBL" id="JABELX010000027">
    <property type="protein sequence ID" value="NNH75771.1"/>
    <property type="molecule type" value="Genomic_DNA"/>
</dbReference>
<name>A0A849CKT5_9NOCA</name>
<dbReference type="AlphaFoldDB" id="A0A849CKT5"/>
<accession>A0A849CKT5</accession>
<keyword evidence="1" id="KW-0812">Transmembrane</keyword>
<keyword evidence="3" id="KW-1185">Reference proteome</keyword>
<proteinExistence type="predicted"/>
<evidence type="ECO:0000313" key="2">
    <source>
        <dbReference type="EMBL" id="NNH75771.1"/>
    </source>
</evidence>